<feature type="chain" id="PRO_5037528330" description="Lipocalin-like domain-containing protein" evidence="2">
    <location>
        <begin position="27"/>
        <end position="173"/>
    </location>
</feature>
<dbReference type="Proteomes" id="UP000655208">
    <property type="component" value="Unassembled WGS sequence"/>
</dbReference>
<protein>
    <recommendedName>
        <fullName evidence="5">Lipocalin-like domain-containing protein</fullName>
    </recommendedName>
</protein>
<evidence type="ECO:0000256" key="2">
    <source>
        <dbReference type="SAM" id="SignalP"/>
    </source>
</evidence>
<proteinExistence type="predicted"/>
<evidence type="ECO:0000256" key="1">
    <source>
        <dbReference type="SAM" id="MobiDB-lite"/>
    </source>
</evidence>
<evidence type="ECO:0000313" key="3">
    <source>
        <dbReference type="EMBL" id="GGM19297.1"/>
    </source>
</evidence>
<accession>A0A917WPT3</accession>
<feature type="signal peptide" evidence="2">
    <location>
        <begin position="1"/>
        <end position="26"/>
    </location>
</feature>
<organism evidence="3 4">
    <name type="scientific">Nakamurella endophytica</name>
    <dbReference type="NCBI Taxonomy" id="1748367"/>
    <lineage>
        <taxon>Bacteria</taxon>
        <taxon>Bacillati</taxon>
        <taxon>Actinomycetota</taxon>
        <taxon>Actinomycetes</taxon>
        <taxon>Nakamurellales</taxon>
        <taxon>Nakamurellaceae</taxon>
        <taxon>Nakamurella</taxon>
    </lineage>
</organism>
<comment type="caution">
    <text evidence="3">The sequence shown here is derived from an EMBL/GenBank/DDBJ whole genome shotgun (WGS) entry which is preliminary data.</text>
</comment>
<name>A0A917WPT3_9ACTN</name>
<feature type="region of interest" description="Disordered" evidence="1">
    <location>
        <begin position="28"/>
        <end position="49"/>
    </location>
</feature>
<dbReference type="AlphaFoldDB" id="A0A917WPT3"/>
<evidence type="ECO:0008006" key="5">
    <source>
        <dbReference type="Google" id="ProtNLM"/>
    </source>
</evidence>
<reference evidence="3" key="2">
    <citation type="submission" date="2020-09" db="EMBL/GenBank/DDBJ databases">
        <authorList>
            <person name="Sun Q."/>
            <person name="Zhou Y."/>
        </authorList>
    </citation>
    <scope>NUCLEOTIDE SEQUENCE</scope>
    <source>
        <strain evidence="3">CGMCC 4.7308</strain>
    </source>
</reference>
<keyword evidence="4" id="KW-1185">Reference proteome</keyword>
<feature type="compositionally biased region" description="Polar residues" evidence="1">
    <location>
        <begin position="32"/>
        <end position="49"/>
    </location>
</feature>
<reference evidence="3" key="1">
    <citation type="journal article" date="2014" name="Int. J. Syst. Evol. Microbiol.">
        <title>Complete genome sequence of Corynebacterium casei LMG S-19264T (=DSM 44701T), isolated from a smear-ripened cheese.</title>
        <authorList>
            <consortium name="US DOE Joint Genome Institute (JGI-PGF)"/>
            <person name="Walter F."/>
            <person name="Albersmeier A."/>
            <person name="Kalinowski J."/>
            <person name="Ruckert C."/>
        </authorList>
    </citation>
    <scope>NUCLEOTIDE SEQUENCE</scope>
    <source>
        <strain evidence="3">CGMCC 4.7308</strain>
    </source>
</reference>
<keyword evidence="2" id="KW-0732">Signal</keyword>
<gene>
    <name evidence="3" type="ORF">GCM10011594_44170</name>
</gene>
<dbReference type="RefSeq" id="WP_188945025.1">
    <property type="nucleotide sequence ID" value="NZ_BMNA01000024.1"/>
</dbReference>
<evidence type="ECO:0000313" key="4">
    <source>
        <dbReference type="Proteomes" id="UP000655208"/>
    </source>
</evidence>
<dbReference type="EMBL" id="BMNA01000024">
    <property type="protein sequence ID" value="GGM19297.1"/>
    <property type="molecule type" value="Genomic_DNA"/>
</dbReference>
<sequence length="173" mass="18644">MYRLWSAPLTVGLILALSACASTRFAAEEESSNPTATQVNPSSPATIDSNRAEPLLGLWRMTRLEVGTEDNLQPIPYTGQIAFTPDTVSVQAMNPDMTAADTVFTVQGYEAFYGPLTLDAKAGTFAVTVESAAARSLIGQTLTRNYDITGDTLVLTPIDPTDGFRVTYQRQTT</sequence>
<dbReference type="PROSITE" id="PS51257">
    <property type="entry name" value="PROKAR_LIPOPROTEIN"/>
    <property type="match status" value="1"/>
</dbReference>